<protein>
    <submittedName>
        <fullName evidence="2">Uncharacterized protein</fullName>
    </submittedName>
</protein>
<dbReference type="Gramene" id="ERN12644">
    <property type="protein sequence ID" value="ERN12644"/>
    <property type="gene ID" value="AMTR_s00025p00238090"/>
</dbReference>
<keyword evidence="3" id="KW-1185">Reference proteome</keyword>
<dbReference type="PANTHER" id="PTHR33983:SF1">
    <property type="entry name" value="OS07G0185900 PROTEIN"/>
    <property type="match status" value="1"/>
</dbReference>
<dbReference type="AlphaFoldDB" id="W1PXF3"/>
<evidence type="ECO:0000313" key="2">
    <source>
        <dbReference type="EMBL" id="ERN12644.1"/>
    </source>
</evidence>
<evidence type="ECO:0000256" key="1">
    <source>
        <dbReference type="SAM" id="MobiDB-lite"/>
    </source>
</evidence>
<feature type="region of interest" description="Disordered" evidence="1">
    <location>
        <begin position="29"/>
        <end position="57"/>
    </location>
</feature>
<name>W1PXF3_AMBTC</name>
<evidence type="ECO:0000313" key="3">
    <source>
        <dbReference type="Proteomes" id="UP000017836"/>
    </source>
</evidence>
<proteinExistence type="predicted"/>
<organism evidence="2 3">
    <name type="scientific">Amborella trichopoda</name>
    <dbReference type="NCBI Taxonomy" id="13333"/>
    <lineage>
        <taxon>Eukaryota</taxon>
        <taxon>Viridiplantae</taxon>
        <taxon>Streptophyta</taxon>
        <taxon>Embryophyta</taxon>
        <taxon>Tracheophyta</taxon>
        <taxon>Spermatophyta</taxon>
        <taxon>Magnoliopsida</taxon>
        <taxon>Amborellales</taxon>
        <taxon>Amborellaceae</taxon>
        <taxon>Amborella</taxon>
    </lineage>
</organism>
<sequence>MGKYVEMLDAGFRIAARFHGHCPQTGRMYYKPPASKSKNEEGEVAGKDSGDGKLTSGCRNDAALESMEVIYSIA</sequence>
<dbReference type="PANTHER" id="PTHR33983">
    <property type="entry name" value="OS07G0185900 PROTEIN"/>
    <property type="match status" value="1"/>
</dbReference>
<dbReference type="Proteomes" id="UP000017836">
    <property type="component" value="Unassembled WGS sequence"/>
</dbReference>
<feature type="compositionally biased region" description="Basic and acidic residues" evidence="1">
    <location>
        <begin position="37"/>
        <end position="51"/>
    </location>
</feature>
<dbReference type="EMBL" id="KI392614">
    <property type="protein sequence ID" value="ERN12644.1"/>
    <property type="molecule type" value="Genomic_DNA"/>
</dbReference>
<gene>
    <name evidence="2" type="ORF">AMTR_s00025p00238090</name>
</gene>
<dbReference type="HOGENOM" id="CLU_158274_2_0_1"/>
<reference evidence="3" key="1">
    <citation type="journal article" date="2013" name="Science">
        <title>The Amborella genome and the evolution of flowering plants.</title>
        <authorList>
            <consortium name="Amborella Genome Project"/>
        </authorList>
    </citation>
    <scope>NUCLEOTIDE SEQUENCE [LARGE SCALE GENOMIC DNA]</scope>
</reference>
<dbReference type="eggNOG" id="ENOG502SD43">
    <property type="taxonomic scope" value="Eukaryota"/>
</dbReference>
<accession>W1PXF3</accession>